<organism evidence="2 3">
    <name type="scientific">Pseudallescheria apiosperma</name>
    <name type="common">Scedosporium apiospermum</name>
    <dbReference type="NCBI Taxonomy" id="563466"/>
    <lineage>
        <taxon>Eukaryota</taxon>
        <taxon>Fungi</taxon>
        <taxon>Dikarya</taxon>
        <taxon>Ascomycota</taxon>
        <taxon>Pezizomycotina</taxon>
        <taxon>Sordariomycetes</taxon>
        <taxon>Hypocreomycetidae</taxon>
        <taxon>Microascales</taxon>
        <taxon>Microascaceae</taxon>
        <taxon>Scedosporium</taxon>
    </lineage>
</organism>
<dbReference type="Proteomes" id="UP000028545">
    <property type="component" value="Unassembled WGS sequence"/>
</dbReference>
<name>A0A084G7F6_PSEDA</name>
<proteinExistence type="predicted"/>
<reference evidence="2 3" key="1">
    <citation type="journal article" date="2014" name="Genome Announc.">
        <title>Draft genome sequence of the pathogenic fungus Scedosporium apiospermum.</title>
        <authorList>
            <person name="Vandeputte P."/>
            <person name="Ghamrawi S."/>
            <person name="Rechenmann M."/>
            <person name="Iltis A."/>
            <person name="Giraud S."/>
            <person name="Fleury M."/>
            <person name="Thornton C."/>
            <person name="Delhaes L."/>
            <person name="Meyer W."/>
            <person name="Papon N."/>
            <person name="Bouchara J.P."/>
        </authorList>
    </citation>
    <scope>NUCLEOTIDE SEQUENCE [LARGE SCALE GENOMIC DNA]</scope>
    <source>
        <strain evidence="2 3">IHEM 14462</strain>
    </source>
</reference>
<feature type="compositionally biased region" description="Basic and acidic residues" evidence="1">
    <location>
        <begin position="279"/>
        <end position="363"/>
    </location>
</feature>
<keyword evidence="3" id="KW-1185">Reference proteome</keyword>
<dbReference type="KEGG" id="sapo:SAPIO_CDS4703"/>
<dbReference type="EMBL" id="JOWA01000094">
    <property type="protein sequence ID" value="KEZ43268.1"/>
    <property type="molecule type" value="Genomic_DNA"/>
</dbReference>
<gene>
    <name evidence="2" type="ORF">SAPIO_CDS4703</name>
</gene>
<protein>
    <submittedName>
        <fullName evidence="2">Uncharacterized protein</fullName>
    </submittedName>
</protein>
<evidence type="ECO:0000313" key="3">
    <source>
        <dbReference type="Proteomes" id="UP000028545"/>
    </source>
</evidence>
<feature type="compositionally biased region" description="Basic residues" evidence="1">
    <location>
        <begin position="231"/>
        <end position="248"/>
    </location>
</feature>
<dbReference type="AlphaFoldDB" id="A0A084G7F6"/>
<evidence type="ECO:0000313" key="2">
    <source>
        <dbReference type="EMBL" id="KEZ43268.1"/>
    </source>
</evidence>
<dbReference type="VEuPathDB" id="FungiDB:SAPIO_CDS4703"/>
<evidence type="ECO:0000256" key="1">
    <source>
        <dbReference type="SAM" id="MobiDB-lite"/>
    </source>
</evidence>
<comment type="caution">
    <text evidence="2">The sequence shown here is derived from an EMBL/GenBank/DDBJ whole genome shotgun (WGS) entry which is preliminary data.</text>
</comment>
<accession>A0A084G7F6</accession>
<feature type="region of interest" description="Disordered" evidence="1">
    <location>
        <begin position="225"/>
        <end position="363"/>
    </location>
</feature>
<dbReference type="GeneID" id="27723775"/>
<dbReference type="HOGENOM" id="CLU_763241_0_0_1"/>
<sequence>MAEHEDKQIPLAVSGCFQDLVDCLNSLKSDSDSAQLEDRTFILSVEEFHYVLNLIPGIPCKIGKFSYDGKILYFKNMGTIHEGVTEELREQISNQLQQYAAHPVVGALVTNSLRSLGGRPVMTGRASYREPDFSFGEGKICTVICVDLYYARGPNREAKTAAELDRSAISEEGTVDLYLSDMVLEVDLPAEFVRPQDANVHATPQIRVPFTAIVNALRDSCHLVAEQTRQPPRRRHGPEHKSNKRGKKAAKELRDRDRKIQALERQIEEKAVKRRRDDRKRQRDDRKHQREERKRQREGQECLKTEQERLKREQERLRKDQERLREGQERLRADQERLRADQKRLKEQQERRREDKKRIAELD</sequence>
<feature type="compositionally biased region" description="Basic and acidic residues" evidence="1">
    <location>
        <begin position="249"/>
        <end position="271"/>
    </location>
</feature>
<dbReference type="RefSeq" id="XP_016643067.1">
    <property type="nucleotide sequence ID" value="XM_016787188.1"/>
</dbReference>